<gene>
    <name evidence="2" type="ORF">METSCH_E00250</name>
</gene>
<dbReference type="AlphaFoldDB" id="A0A4P6XQI8"/>
<sequence length="52" mass="5942">MITPQRALLAGGCLYACGAVLMTKYYYQKSSFRKIFEGSDPEYRDVKILHHA</sequence>
<keyword evidence="1" id="KW-1133">Transmembrane helix</keyword>
<keyword evidence="1" id="KW-0472">Membrane</keyword>
<evidence type="ECO:0000313" key="2">
    <source>
        <dbReference type="EMBL" id="QBM89792.1"/>
    </source>
</evidence>
<proteinExistence type="predicted"/>
<keyword evidence="1" id="KW-0812">Transmembrane</keyword>
<name>A0A4P6XQI8_9ASCO</name>
<dbReference type="EMBL" id="CP034460">
    <property type="protein sequence ID" value="QBM89792.1"/>
    <property type="molecule type" value="Genomic_DNA"/>
</dbReference>
<dbReference type="Proteomes" id="UP000292447">
    <property type="component" value="Chromosome V"/>
</dbReference>
<keyword evidence="3" id="KW-1185">Reference proteome</keyword>
<accession>A0A4P6XQI8</accession>
<protein>
    <submittedName>
        <fullName evidence="2">Uncharacterized protein</fullName>
    </submittedName>
</protein>
<evidence type="ECO:0000256" key="1">
    <source>
        <dbReference type="SAM" id="Phobius"/>
    </source>
</evidence>
<feature type="transmembrane region" description="Helical" evidence="1">
    <location>
        <begin position="6"/>
        <end position="27"/>
    </location>
</feature>
<organism evidence="2 3">
    <name type="scientific">Metschnikowia aff. pulcherrima</name>
    <dbReference type="NCBI Taxonomy" id="2163413"/>
    <lineage>
        <taxon>Eukaryota</taxon>
        <taxon>Fungi</taxon>
        <taxon>Dikarya</taxon>
        <taxon>Ascomycota</taxon>
        <taxon>Saccharomycotina</taxon>
        <taxon>Pichiomycetes</taxon>
        <taxon>Metschnikowiaceae</taxon>
        <taxon>Metschnikowia</taxon>
    </lineage>
</organism>
<evidence type="ECO:0000313" key="3">
    <source>
        <dbReference type="Proteomes" id="UP000292447"/>
    </source>
</evidence>
<reference evidence="3" key="1">
    <citation type="submission" date="2019-03" db="EMBL/GenBank/DDBJ databases">
        <title>Snf2 controls pulcherriminic acid biosynthesis and connects pigmentation and antifungal activity of the yeast Metschnikowia pulcherrima.</title>
        <authorList>
            <person name="Gore-Lloyd D."/>
            <person name="Sumann I."/>
            <person name="Brachmann A.O."/>
            <person name="Schneeberger K."/>
            <person name="Ortiz-Merino R.A."/>
            <person name="Moreno-Beltran M."/>
            <person name="Schlaefli M."/>
            <person name="Kirner P."/>
            <person name="Santos Kron A."/>
            <person name="Wolfe K.H."/>
            <person name="Piel J."/>
            <person name="Ahrens C.H."/>
            <person name="Henk D."/>
            <person name="Freimoser F.M."/>
        </authorList>
    </citation>
    <scope>NUCLEOTIDE SEQUENCE [LARGE SCALE GENOMIC DNA]</scope>
    <source>
        <strain evidence="3">APC 1.2</strain>
    </source>
</reference>